<reference evidence="6" key="1">
    <citation type="journal article" date="2019" name="Int. J. Syst. Evol. Microbiol.">
        <title>The Global Catalogue of Microorganisms (GCM) 10K type strain sequencing project: providing services to taxonomists for standard genome sequencing and annotation.</title>
        <authorList>
            <consortium name="The Broad Institute Genomics Platform"/>
            <consortium name="The Broad Institute Genome Sequencing Center for Infectious Disease"/>
            <person name="Wu L."/>
            <person name="Ma J."/>
        </authorList>
    </citation>
    <scope>NUCLEOTIDE SEQUENCE [LARGE SCALE GENOMIC DNA]</scope>
    <source>
        <strain evidence="6">JCM 17555</strain>
    </source>
</reference>
<organism evidence="5 6">
    <name type="scientific">Allohahella marinimesophila</name>
    <dbReference type="NCBI Taxonomy" id="1054972"/>
    <lineage>
        <taxon>Bacteria</taxon>
        <taxon>Pseudomonadati</taxon>
        <taxon>Pseudomonadota</taxon>
        <taxon>Gammaproteobacteria</taxon>
        <taxon>Oceanospirillales</taxon>
        <taxon>Hahellaceae</taxon>
        <taxon>Allohahella</taxon>
    </lineage>
</organism>
<feature type="transmembrane region" description="Helical" evidence="3">
    <location>
        <begin position="295"/>
        <end position="313"/>
    </location>
</feature>
<dbReference type="SMART" id="SM00267">
    <property type="entry name" value="GGDEF"/>
    <property type="match status" value="1"/>
</dbReference>
<feature type="transmembrane region" description="Helical" evidence="3">
    <location>
        <begin position="264"/>
        <end position="283"/>
    </location>
</feature>
<keyword evidence="3" id="KW-0812">Transmembrane</keyword>
<dbReference type="InterPro" id="IPR043128">
    <property type="entry name" value="Rev_trsase/Diguanyl_cyclase"/>
</dbReference>
<evidence type="ECO:0000256" key="2">
    <source>
        <dbReference type="ARBA" id="ARBA00034247"/>
    </source>
</evidence>
<evidence type="ECO:0000313" key="6">
    <source>
        <dbReference type="Proteomes" id="UP001501337"/>
    </source>
</evidence>
<feature type="domain" description="GGDEF" evidence="4">
    <location>
        <begin position="500"/>
        <end position="633"/>
    </location>
</feature>
<dbReference type="Proteomes" id="UP001501337">
    <property type="component" value="Unassembled WGS sequence"/>
</dbReference>
<feature type="transmembrane region" description="Helical" evidence="3">
    <location>
        <begin position="203"/>
        <end position="222"/>
    </location>
</feature>
<dbReference type="InterPro" id="IPR011623">
    <property type="entry name" value="7TMR_DISM_rcpt_extracell_dom1"/>
</dbReference>
<comment type="catalytic activity">
    <reaction evidence="2">
        <text>2 GTP = 3',3'-c-di-GMP + 2 diphosphate</text>
        <dbReference type="Rhea" id="RHEA:24898"/>
        <dbReference type="ChEBI" id="CHEBI:33019"/>
        <dbReference type="ChEBI" id="CHEBI:37565"/>
        <dbReference type="ChEBI" id="CHEBI:58805"/>
        <dbReference type="EC" id="2.7.7.65"/>
    </reaction>
</comment>
<dbReference type="InterPro" id="IPR029787">
    <property type="entry name" value="Nucleotide_cyclase"/>
</dbReference>
<comment type="caution">
    <text evidence="5">The sequence shown here is derived from an EMBL/GenBank/DDBJ whole genome shotgun (WGS) entry which is preliminary data.</text>
</comment>
<evidence type="ECO:0000256" key="3">
    <source>
        <dbReference type="SAM" id="Phobius"/>
    </source>
</evidence>
<proteinExistence type="predicted"/>
<dbReference type="InterPro" id="IPR000160">
    <property type="entry name" value="GGDEF_dom"/>
</dbReference>
<gene>
    <name evidence="5" type="ORF">GCM10022278_19350</name>
</gene>
<keyword evidence="6" id="KW-1185">Reference proteome</keyword>
<feature type="transmembrane region" description="Helical" evidence="3">
    <location>
        <begin position="319"/>
        <end position="338"/>
    </location>
</feature>
<dbReference type="InterPro" id="IPR011622">
    <property type="entry name" value="7TMR_DISM_rcpt_extracell_dom2"/>
</dbReference>
<keyword evidence="3" id="KW-0472">Membrane</keyword>
<dbReference type="CDD" id="cd01949">
    <property type="entry name" value="GGDEF"/>
    <property type="match status" value="1"/>
</dbReference>
<dbReference type="Pfam" id="PF07696">
    <property type="entry name" value="7TMR-DISMED2"/>
    <property type="match status" value="1"/>
</dbReference>
<sequence length="633" mass="70582">MADSNAAVGGKIITRIFRSLGLAVCCLLFVVATYAGARTPVDTDQSFIDLQPLVDVYVDDAGHLSLEEVQALPPSVWRQSTEDRLSLGFNTAVHWFKLDLRIEQPGNEGWLLELAYPLIDQVELFIVRDGTIIRSGRTGDGVAFDERPLNHRNFLFPLALDEPGDLTLYLQVQTDGAMELPLYLWQKNAFLEAEGTVLALQSMYFGLMIGMLLYNLFIFLVLRDRSYFWYLGVTASIMLFQASLHGFGFQYLWPDWLWMQDQSVAVMAACSSAFTVLFARSFLGYTGSRSFGAVGLKWLAIISVAVVILSLILPYQHAIRLSASLGAIIPILVMAAGISQWRTGSLSARYFTIAWSVFMAATVVLVLSKFGYIPSSPYTENAQQIGSAMEVLLLSIALAQRFSEERSKRLEAQDQALTSERMAREAQQEIARTQRAAAERLEHRVTERTAELQSAMLQLSEANTLLRNLSSLDGLTGVHNRRAFDERLDLEWRRALRNETLLSLLLIDLDHFKRLNDSAGHLAGDECLRQVADCIKGNIRRPPDFCARFGGEEFVVILPETDAQGAIDTANRIRRSIENLDIRFNEHSLKLTASIGCCSVVPRADVEVHSLIENADKALYAAKDAGRNLVEVA</sequence>
<accession>A0ABP7P8D5</accession>
<dbReference type="Pfam" id="PF00990">
    <property type="entry name" value="GGDEF"/>
    <property type="match status" value="1"/>
</dbReference>
<dbReference type="Gene3D" id="2.60.40.2380">
    <property type="match status" value="1"/>
</dbReference>
<dbReference type="PROSITE" id="PS50887">
    <property type="entry name" value="GGDEF"/>
    <property type="match status" value="1"/>
</dbReference>
<dbReference type="Gene3D" id="3.30.70.270">
    <property type="match status" value="1"/>
</dbReference>
<dbReference type="PANTHER" id="PTHR45138:SF9">
    <property type="entry name" value="DIGUANYLATE CYCLASE DGCM-RELATED"/>
    <property type="match status" value="1"/>
</dbReference>
<dbReference type="NCBIfam" id="TIGR00254">
    <property type="entry name" value="GGDEF"/>
    <property type="match status" value="1"/>
</dbReference>
<dbReference type="EC" id="2.7.7.65" evidence="1"/>
<protein>
    <recommendedName>
        <fullName evidence="1">diguanylate cyclase</fullName>
        <ecNumber evidence="1">2.7.7.65</ecNumber>
    </recommendedName>
</protein>
<dbReference type="InterPro" id="IPR050469">
    <property type="entry name" value="Diguanylate_Cyclase"/>
</dbReference>
<dbReference type="SUPFAM" id="SSF55073">
    <property type="entry name" value="Nucleotide cyclase"/>
    <property type="match status" value="1"/>
</dbReference>
<dbReference type="EMBL" id="BAABBO010000009">
    <property type="protein sequence ID" value="GAA3961436.1"/>
    <property type="molecule type" value="Genomic_DNA"/>
</dbReference>
<dbReference type="Pfam" id="PF07695">
    <property type="entry name" value="7TMR-DISM_7TM"/>
    <property type="match status" value="1"/>
</dbReference>
<evidence type="ECO:0000259" key="4">
    <source>
        <dbReference type="PROSITE" id="PS50887"/>
    </source>
</evidence>
<feature type="transmembrane region" description="Helical" evidence="3">
    <location>
        <begin position="350"/>
        <end position="370"/>
    </location>
</feature>
<evidence type="ECO:0000313" key="5">
    <source>
        <dbReference type="EMBL" id="GAA3961436.1"/>
    </source>
</evidence>
<dbReference type="RefSeq" id="WP_344805732.1">
    <property type="nucleotide sequence ID" value="NZ_BAABBO010000009.1"/>
</dbReference>
<dbReference type="PANTHER" id="PTHR45138">
    <property type="entry name" value="REGULATORY COMPONENTS OF SENSORY TRANSDUCTION SYSTEM"/>
    <property type="match status" value="1"/>
</dbReference>
<feature type="transmembrane region" description="Helical" evidence="3">
    <location>
        <begin position="229"/>
        <end position="252"/>
    </location>
</feature>
<name>A0ABP7P8D5_9GAMM</name>
<keyword evidence="3" id="KW-1133">Transmembrane helix</keyword>
<evidence type="ECO:0000256" key="1">
    <source>
        <dbReference type="ARBA" id="ARBA00012528"/>
    </source>
</evidence>